<organism evidence="2 3">
    <name type="scientific">Austropuccinia psidii MF-1</name>
    <dbReference type="NCBI Taxonomy" id="1389203"/>
    <lineage>
        <taxon>Eukaryota</taxon>
        <taxon>Fungi</taxon>
        <taxon>Dikarya</taxon>
        <taxon>Basidiomycota</taxon>
        <taxon>Pucciniomycotina</taxon>
        <taxon>Pucciniomycetes</taxon>
        <taxon>Pucciniales</taxon>
        <taxon>Sphaerophragmiaceae</taxon>
        <taxon>Austropuccinia</taxon>
    </lineage>
</organism>
<comment type="caution">
    <text evidence="2">The sequence shown here is derived from an EMBL/GenBank/DDBJ whole genome shotgun (WGS) entry which is preliminary data.</text>
</comment>
<feature type="region of interest" description="Disordered" evidence="1">
    <location>
        <begin position="1"/>
        <end position="33"/>
    </location>
</feature>
<evidence type="ECO:0000313" key="3">
    <source>
        <dbReference type="Proteomes" id="UP000765509"/>
    </source>
</evidence>
<evidence type="ECO:0000256" key="1">
    <source>
        <dbReference type="SAM" id="MobiDB-lite"/>
    </source>
</evidence>
<feature type="compositionally biased region" description="Polar residues" evidence="1">
    <location>
        <begin position="1"/>
        <end position="27"/>
    </location>
</feature>
<protein>
    <submittedName>
        <fullName evidence="2">Uncharacterized protein</fullName>
    </submittedName>
</protein>
<gene>
    <name evidence="2" type="ORF">O181_042988</name>
</gene>
<proteinExistence type="predicted"/>
<dbReference type="AlphaFoldDB" id="A0A9Q3HF93"/>
<sequence>MQDSQNLLKAQLSKAQPVSSQANSSIWPAQPPSSSPNLIILKPRKYYILTSAGKQVWSTKKDDDQQEDGDLTIVPATINVQGTSIQILDLPRIIEGSKDGKGCGQQIISGGFFEV</sequence>
<dbReference type="EMBL" id="AVOT02017272">
    <property type="protein sequence ID" value="MBW0503273.1"/>
    <property type="molecule type" value="Genomic_DNA"/>
</dbReference>
<keyword evidence="3" id="KW-1185">Reference proteome</keyword>
<dbReference type="OrthoDB" id="1708588at2759"/>
<name>A0A9Q3HF93_9BASI</name>
<evidence type="ECO:0000313" key="2">
    <source>
        <dbReference type="EMBL" id="MBW0503273.1"/>
    </source>
</evidence>
<dbReference type="Proteomes" id="UP000765509">
    <property type="component" value="Unassembled WGS sequence"/>
</dbReference>
<reference evidence="2" key="1">
    <citation type="submission" date="2021-03" db="EMBL/GenBank/DDBJ databases">
        <title>Draft genome sequence of rust myrtle Austropuccinia psidii MF-1, a brazilian biotype.</title>
        <authorList>
            <person name="Quecine M.C."/>
            <person name="Pachon D.M.R."/>
            <person name="Bonatelli M.L."/>
            <person name="Correr F.H."/>
            <person name="Franceschini L.M."/>
            <person name="Leite T.F."/>
            <person name="Margarido G.R.A."/>
            <person name="Almeida C.A."/>
            <person name="Ferrarezi J.A."/>
            <person name="Labate C.A."/>
        </authorList>
    </citation>
    <scope>NUCLEOTIDE SEQUENCE</scope>
    <source>
        <strain evidence="2">MF-1</strain>
    </source>
</reference>
<accession>A0A9Q3HF93</accession>